<dbReference type="VEuPathDB" id="AmoebaDB:DICPUDRAFT_160171"/>
<evidence type="ECO:0000313" key="3">
    <source>
        <dbReference type="Proteomes" id="UP000001064"/>
    </source>
</evidence>
<dbReference type="AlphaFoldDB" id="F1A5U8"/>
<dbReference type="RefSeq" id="XP_003295042.1">
    <property type="nucleotide sequence ID" value="XM_003294994.1"/>
</dbReference>
<dbReference type="InterPro" id="IPR008266">
    <property type="entry name" value="Tyr_kinase_AS"/>
</dbReference>
<reference evidence="3" key="1">
    <citation type="journal article" date="2011" name="Genome Biol.">
        <title>Comparative genomics of the social amoebae Dictyostelium discoideum and Dictyostelium purpureum.</title>
        <authorList>
            <consortium name="US DOE Joint Genome Institute (JGI-PGF)"/>
            <person name="Sucgang R."/>
            <person name="Kuo A."/>
            <person name="Tian X."/>
            <person name="Salerno W."/>
            <person name="Parikh A."/>
            <person name="Feasley C.L."/>
            <person name="Dalin E."/>
            <person name="Tu H."/>
            <person name="Huang E."/>
            <person name="Barry K."/>
            <person name="Lindquist E."/>
            <person name="Shapiro H."/>
            <person name="Bruce D."/>
            <person name="Schmutz J."/>
            <person name="Salamov A."/>
            <person name="Fey P."/>
            <person name="Gaudet P."/>
            <person name="Anjard C."/>
            <person name="Babu M.M."/>
            <person name="Basu S."/>
            <person name="Bushmanova Y."/>
            <person name="van der Wel H."/>
            <person name="Katoh-Kurasawa M."/>
            <person name="Dinh C."/>
            <person name="Coutinho P.M."/>
            <person name="Saito T."/>
            <person name="Elias M."/>
            <person name="Schaap P."/>
            <person name="Kay R.R."/>
            <person name="Henrissat B."/>
            <person name="Eichinger L."/>
            <person name="Rivero F."/>
            <person name="Putnam N.H."/>
            <person name="West C.M."/>
            <person name="Loomis W.F."/>
            <person name="Chisholm R.L."/>
            <person name="Shaulsky G."/>
            <person name="Strassmann J.E."/>
            <person name="Queller D.C."/>
            <person name="Kuspa A."/>
            <person name="Grigoriev I.V."/>
        </authorList>
    </citation>
    <scope>NUCLEOTIDE SEQUENCE [LARGE SCALE GENOMIC DNA]</scope>
    <source>
        <strain evidence="3">QSDP1</strain>
    </source>
</reference>
<dbReference type="PANTHER" id="PTHR44167:SF25">
    <property type="entry name" value="PROTEIN KINASE DOMAIN CONTAINING PROTEIN"/>
    <property type="match status" value="1"/>
</dbReference>
<dbReference type="OrthoDB" id="3399at2759"/>
<dbReference type="GeneID" id="10510997"/>
<evidence type="ECO:0000313" key="2">
    <source>
        <dbReference type="EMBL" id="EGC28431.1"/>
    </source>
</evidence>
<name>F1A5U8_DICPU</name>
<dbReference type="PROSITE" id="PS50011">
    <property type="entry name" value="PROTEIN_KINASE_DOM"/>
    <property type="match status" value="1"/>
</dbReference>
<dbReference type="GO" id="GO:0004672">
    <property type="term" value="F:protein kinase activity"/>
    <property type="evidence" value="ECO:0007669"/>
    <property type="project" value="InterPro"/>
</dbReference>
<dbReference type="SUPFAM" id="SSF56112">
    <property type="entry name" value="Protein kinase-like (PK-like)"/>
    <property type="match status" value="1"/>
</dbReference>
<organism evidence="2 3">
    <name type="scientific">Dictyostelium purpureum</name>
    <name type="common">Slime mold</name>
    <dbReference type="NCBI Taxonomy" id="5786"/>
    <lineage>
        <taxon>Eukaryota</taxon>
        <taxon>Amoebozoa</taxon>
        <taxon>Evosea</taxon>
        <taxon>Eumycetozoa</taxon>
        <taxon>Dictyostelia</taxon>
        <taxon>Dictyosteliales</taxon>
        <taxon>Dictyosteliaceae</taxon>
        <taxon>Dictyostelium</taxon>
    </lineage>
</organism>
<keyword evidence="3" id="KW-1185">Reference proteome</keyword>
<accession>F1A5U8</accession>
<dbReference type="PROSITE" id="PS00109">
    <property type="entry name" value="PROTEIN_KINASE_TYR"/>
    <property type="match status" value="1"/>
</dbReference>
<dbReference type="Proteomes" id="UP000001064">
    <property type="component" value="Unassembled WGS sequence"/>
</dbReference>
<dbReference type="InterPro" id="IPR000719">
    <property type="entry name" value="Prot_kinase_dom"/>
</dbReference>
<dbReference type="KEGG" id="dpp:DICPUDRAFT_160171"/>
<protein>
    <recommendedName>
        <fullName evidence="1">Protein kinase domain-containing protein</fullName>
    </recommendedName>
</protein>
<dbReference type="InterPro" id="IPR011009">
    <property type="entry name" value="Kinase-like_dom_sf"/>
</dbReference>
<dbReference type="GO" id="GO:0005524">
    <property type="term" value="F:ATP binding"/>
    <property type="evidence" value="ECO:0007669"/>
    <property type="project" value="InterPro"/>
</dbReference>
<dbReference type="InParanoid" id="F1A5U8"/>
<proteinExistence type="predicted"/>
<dbReference type="Gene3D" id="1.10.510.10">
    <property type="entry name" value="Transferase(Phosphotransferase) domain 1"/>
    <property type="match status" value="1"/>
</dbReference>
<dbReference type="PANTHER" id="PTHR44167">
    <property type="entry name" value="OVARIAN-SPECIFIC SERINE/THREONINE-PROTEIN KINASE LOK-RELATED"/>
    <property type="match status" value="1"/>
</dbReference>
<feature type="domain" description="Protein kinase" evidence="1">
    <location>
        <begin position="1"/>
        <end position="91"/>
    </location>
</feature>
<dbReference type="EMBL" id="GL871640">
    <property type="protein sequence ID" value="EGC28431.1"/>
    <property type="molecule type" value="Genomic_DNA"/>
</dbReference>
<sequence>MEWVNGTTLENYLNNNPNPNFLFSVLRKIVKALAYMHSIGVTHADISTTNILVYNILENKYHIKFVDFGISRNNDPKEQIPCKGRRGWIAP</sequence>
<gene>
    <name evidence="2" type="ORF">DICPUDRAFT_160171</name>
</gene>
<dbReference type="Pfam" id="PF00069">
    <property type="entry name" value="Pkinase"/>
    <property type="match status" value="1"/>
</dbReference>
<evidence type="ECO:0000259" key="1">
    <source>
        <dbReference type="PROSITE" id="PS50011"/>
    </source>
</evidence>